<dbReference type="HAMAP" id="MF_00479">
    <property type="entry name" value="RsxG_RnfG"/>
    <property type="match status" value="1"/>
</dbReference>
<dbReference type="EC" id="7.-.-.-" evidence="6"/>
<comment type="subcellular location">
    <subcellularLocation>
        <location evidence="6">Cell membrane</location>
        <topology evidence="6">Single-pass membrane protein</topology>
    </subcellularLocation>
</comment>
<dbReference type="PANTHER" id="PTHR36118:SF1">
    <property type="entry name" value="ION-TRANSLOCATING OXIDOREDUCTASE COMPLEX SUBUNIT G"/>
    <property type="match status" value="1"/>
</dbReference>
<evidence type="ECO:0000259" key="8">
    <source>
        <dbReference type="SMART" id="SM00900"/>
    </source>
</evidence>
<dbReference type="RefSeq" id="WP_092454909.1">
    <property type="nucleotide sequence ID" value="NZ_FOJI01000010.1"/>
</dbReference>
<dbReference type="GO" id="GO:0022900">
    <property type="term" value="P:electron transport chain"/>
    <property type="evidence" value="ECO:0007669"/>
    <property type="project" value="UniProtKB-UniRule"/>
</dbReference>
<keyword evidence="6 7" id="KW-0472">Membrane</keyword>
<gene>
    <name evidence="6" type="primary">rnfG</name>
    <name evidence="9" type="ORF">SAMN05421659_110139</name>
</gene>
<evidence type="ECO:0000256" key="3">
    <source>
        <dbReference type="ARBA" id="ARBA00022630"/>
    </source>
</evidence>
<keyword evidence="5 6" id="KW-0249">Electron transport</keyword>
<evidence type="ECO:0000256" key="6">
    <source>
        <dbReference type="HAMAP-Rule" id="MF_00479"/>
    </source>
</evidence>
<evidence type="ECO:0000256" key="4">
    <source>
        <dbReference type="ARBA" id="ARBA00022643"/>
    </source>
</evidence>
<dbReference type="STRING" id="99656.SAMN05421659_110139"/>
<keyword evidence="10" id="KW-1185">Reference proteome</keyword>
<dbReference type="Proteomes" id="UP000199701">
    <property type="component" value="Unassembled WGS sequence"/>
</dbReference>
<dbReference type="AlphaFoldDB" id="A0A1I0QZZ2"/>
<comment type="similarity">
    <text evidence="6">Belongs to the RnfG family.</text>
</comment>
<keyword evidence="4 6" id="KW-0288">FMN</keyword>
<dbReference type="GO" id="GO:0009055">
    <property type="term" value="F:electron transfer activity"/>
    <property type="evidence" value="ECO:0007669"/>
    <property type="project" value="InterPro"/>
</dbReference>
<dbReference type="PANTHER" id="PTHR36118">
    <property type="entry name" value="ION-TRANSLOCATING OXIDOREDUCTASE COMPLEX SUBUNIT G"/>
    <property type="match status" value="1"/>
</dbReference>
<keyword evidence="6" id="KW-1003">Cell membrane</keyword>
<comment type="cofactor">
    <cofactor evidence="6">
        <name>FMN</name>
        <dbReference type="ChEBI" id="CHEBI:58210"/>
    </cofactor>
</comment>
<accession>A0A1I0QZZ2</accession>
<reference evidence="9 10" key="1">
    <citation type="submission" date="2016-10" db="EMBL/GenBank/DDBJ databases">
        <authorList>
            <person name="de Groot N.N."/>
        </authorList>
    </citation>
    <scope>NUCLEOTIDE SEQUENCE [LARGE SCALE GENOMIC DNA]</scope>
    <source>
        <strain evidence="9 10">DSM 9179</strain>
    </source>
</reference>
<dbReference type="InterPro" id="IPR007329">
    <property type="entry name" value="FMN-bd"/>
</dbReference>
<keyword evidence="2 6" id="KW-0597">Phosphoprotein</keyword>
<keyword evidence="6 7" id="KW-0812">Transmembrane</keyword>
<dbReference type="OrthoDB" id="9787579at2"/>
<comment type="function">
    <text evidence="6">Part of a membrane-bound complex that couples electron transfer with translocation of ions across the membrane.</text>
</comment>
<dbReference type="GO" id="GO:0005886">
    <property type="term" value="C:plasma membrane"/>
    <property type="evidence" value="ECO:0007669"/>
    <property type="project" value="UniProtKB-SubCell"/>
</dbReference>
<keyword evidence="6 7" id="KW-1133">Transmembrane helix</keyword>
<sequence>MSEHQNDKNDSIFKIALNLTVACLISGCIIAATYYITADTAVKAAISLRDETMKTMVDGSTGIKEMQSKADWYEVYKDSELMGYIIPTDTKGYGGTMALLVAVDKDLKVITYKIITSKETPGLGENAGKSAFVSQFIGKTVEHLVVTKDASDTADIQAMSGATISSKAVTVGVKNAVEELKTYLEGGQ</sequence>
<evidence type="ECO:0000313" key="10">
    <source>
        <dbReference type="Proteomes" id="UP000199701"/>
    </source>
</evidence>
<evidence type="ECO:0000256" key="7">
    <source>
        <dbReference type="SAM" id="Phobius"/>
    </source>
</evidence>
<evidence type="ECO:0000313" key="9">
    <source>
        <dbReference type="EMBL" id="SEW33613.1"/>
    </source>
</evidence>
<keyword evidence="1 6" id="KW-0813">Transport</keyword>
<feature type="domain" description="FMN-binding" evidence="8">
    <location>
        <begin position="92"/>
        <end position="180"/>
    </location>
</feature>
<evidence type="ECO:0000256" key="5">
    <source>
        <dbReference type="ARBA" id="ARBA00022982"/>
    </source>
</evidence>
<feature type="transmembrane region" description="Helical" evidence="7">
    <location>
        <begin position="12"/>
        <end position="36"/>
    </location>
</feature>
<keyword evidence="3 6" id="KW-0285">Flavoprotein</keyword>
<dbReference type="EMBL" id="FOJI01000010">
    <property type="protein sequence ID" value="SEW33613.1"/>
    <property type="molecule type" value="Genomic_DNA"/>
</dbReference>
<dbReference type="Pfam" id="PF04205">
    <property type="entry name" value="FMN_bind"/>
    <property type="match status" value="1"/>
</dbReference>
<dbReference type="InterPro" id="IPR010209">
    <property type="entry name" value="Ion_transpt_RnfG/RsxG"/>
</dbReference>
<evidence type="ECO:0000256" key="2">
    <source>
        <dbReference type="ARBA" id="ARBA00022553"/>
    </source>
</evidence>
<evidence type="ECO:0000256" key="1">
    <source>
        <dbReference type="ARBA" id="ARBA00022448"/>
    </source>
</evidence>
<protein>
    <recommendedName>
        <fullName evidence="6">Ion-translocating oxidoreductase complex subunit G</fullName>
        <ecNumber evidence="6">7.-.-.-</ecNumber>
    </recommendedName>
    <alternativeName>
        <fullName evidence="6">Rnf electron transport complex subunit G</fullName>
    </alternativeName>
</protein>
<proteinExistence type="inferred from homology"/>
<dbReference type="PIRSF" id="PIRSF006091">
    <property type="entry name" value="E_trnsport_RnfG"/>
    <property type="match status" value="1"/>
</dbReference>
<feature type="modified residue" description="FMN phosphoryl threonine" evidence="6">
    <location>
        <position position="163"/>
    </location>
</feature>
<organism evidence="9 10">
    <name type="scientific">[Clostridium] fimetarium</name>
    <dbReference type="NCBI Taxonomy" id="99656"/>
    <lineage>
        <taxon>Bacteria</taxon>
        <taxon>Bacillati</taxon>
        <taxon>Bacillota</taxon>
        <taxon>Clostridia</taxon>
        <taxon>Lachnospirales</taxon>
        <taxon>Lachnospiraceae</taxon>
    </lineage>
</organism>
<dbReference type="SMART" id="SM00900">
    <property type="entry name" value="FMN_bind"/>
    <property type="match status" value="1"/>
</dbReference>
<dbReference type="GO" id="GO:0010181">
    <property type="term" value="F:FMN binding"/>
    <property type="evidence" value="ECO:0007669"/>
    <property type="project" value="InterPro"/>
</dbReference>
<name>A0A1I0QZZ2_9FIRM</name>
<comment type="subunit">
    <text evidence="6">The complex is composed of six subunits: RnfA, RnfB, RnfC, RnfD, RnfE and RnfG.</text>
</comment>
<keyword evidence="6" id="KW-1278">Translocase</keyword>